<sequence length="107" mass="12093">MFDAPITENSVADTGNNVVTMKTDTKTGFLLHDAQTLQNLIATAHRFPFFELHKKDTTEAEANNMGYDRKLCCEEVFLYTGSTGRMPTIDQPCFPVFIERTREGVKI</sequence>
<keyword evidence="2" id="KW-1185">Reference proteome</keyword>
<dbReference type="Proteomes" id="UP001151760">
    <property type="component" value="Unassembled WGS sequence"/>
</dbReference>
<proteinExistence type="predicted"/>
<comment type="caution">
    <text evidence="1">The sequence shown here is derived from an EMBL/GenBank/DDBJ whole genome shotgun (WGS) entry which is preliminary data.</text>
</comment>
<reference evidence="1" key="2">
    <citation type="submission" date="2022-01" db="EMBL/GenBank/DDBJ databases">
        <authorList>
            <person name="Yamashiro T."/>
            <person name="Shiraishi A."/>
            <person name="Satake H."/>
            <person name="Nakayama K."/>
        </authorList>
    </citation>
    <scope>NUCLEOTIDE SEQUENCE</scope>
</reference>
<gene>
    <name evidence="1" type="ORF">Tco_1004979</name>
</gene>
<protein>
    <submittedName>
        <fullName evidence="1">Uncharacterized protein</fullName>
    </submittedName>
</protein>
<dbReference type="EMBL" id="BQNB010017288">
    <property type="protein sequence ID" value="GJT61446.1"/>
    <property type="molecule type" value="Genomic_DNA"/>
</dbReference>
<accession>A0ABQ5FDE5</accession>
<organism evidence="1 2">
    <name type="scientific">Tanacetum coccineum</name>
    <dbReference type="NCBI Taxonomy" id="301880"/>
    <lineage>
        <taxon>Eukaryota</taxon>
        <taxon>Viridiplantae</taxon>
        <taxon>Streptophyta</taxon>
        <taxon>Embryophyta</taxon>
        <taxon>Tracheophyta</taxon>
        <taxon>Spermatophyta</taxon>
        <taxon>Magnoliopsida</taxon>
        <taxon>eudicotyledons</taxon>
        <taxon>Gunneridae</taxon>
        <taxon>Pentapetalae</taxon>
        <taxon>asterids</taxon>
        <taxon>campanulids</taxon>
        <taxon>Asterales</taxon>
        <taxon>Asteraceae</taxon>
        <taxon>Asteroideae</taxon>
        <taxon>Anthemideae</taxon>
        <taxon>Anthemidinae</taxon>
        <taxon>Tanacetum</taxon>
    </lineage>
</organism>
<name>A0ABQ5FDE5_9ASTR</name>
<evidence type="ECO:0000313" key="1">
    <source>
        <dbReference type="EMBL" id="GJT61446.1"/>
    </source>
</evidence>
<evidence type="ECO:0000313" key="2">
    <source>
        <dbReference type="Proteomes" id="UP001151760"/>
    </source>
</evidence>
<reference evidence="1" key="1">
    <citation type="journal article" date="2022" name="Int. J. Mol. Sci.">
        <title>Draft Genome of Tanacetum Coccineum: Genomic Comparison of Closely Related Tanacetum-Family Plants.</title>
        <authorList>
            <person name="Yamashiro T."/>
            <person name="Shiraishi A."/>
            <person name="Nakayama K."/>
            <person name="Satake H."/>
        </authorList>
    </citation>
    <scope>NUCLEOTIDE SEQUENCE</scope>
</reference>